<dbReference type="SUPFAM" id="SSF56317">
    <property type="entry name" value="Carbon-nitrogen hydrolase"/>
    <property type="match status" value="1"/>
</dbReference>
<organism evidence="5 6">
    <name type="scientific">Rhodothalassium salexigens DSM 2132</name>
    <dbReference type="NCBI Taxonomy" id="1188247"/>
    <lineage>
        <taxon>Bacteria</taxon>
        <taxon>Pseudomonadati</taxon>
        <taxon>Pseudomonadota</taxon>
        <taxon>Alphaproteobacteria</taxon>
        <taxon>Rhodothalassiales</taxon>
        <taxon>Rhodothalassiaceae</taxon>
        <taxon>Rhodothalassium</taxon>
    </lineage>
</organism>
<gene>
    <name evidence="5" type="ORF">EV659_104243</name>
</gene>
<dbReference type="Pfam" id="PF00795">
    <property type="entry name" value="CN_hydrolase"/>
    <property type="match status" value="1"/>
</dbReference>
<comment type="caution">
    <text evidence="5">The sequence shown here is derived from an EMBL/GenBank/DDBJ whole genome shotgun (WGS) entry which is preliminary data.</text>
</comment>
<name>A0A4R2PMH0_RHOSA</name>
<dbReference type="InterPro" id="IPR045254">
    <property type="entry name" value="Nit1/2_C-N_Hydrolase"/>
</dbReference>
<evidence type="ECO:0000256" key="3">
    <source>
        <dbReference type="SAM" id="MobiDB-lite"/>
    </source>
</evidence>
<dbReference type="InParanoid" id="A0A4R2PMH0"/>
<evidence type="ECO:0000259" key="4">
    <source>
        <dbReference type="PROSITE" id="PS50263"/>
    </source>
</evidence>
<dbReference type="InterPro" id="IPR036526">
    <property type="entry name" value="C-N_Hydrolase_sf"/>
</dbReference>
<comment type="similarity">
    <text evidence="1">Belongs to the carbon-nitrogen hydrolase superfamily. NIT1/NIT2 family.</text>
</comment>
<dbReference type="RefSeq" id="WP_200288072.1">
    <property type="nucleotide sequence ID" value="NZ_JACIGF010000004.1"/>
</dbReference>
<sequence length="329" mass="34636">MSPAGGDDRAASSVTVALIQMTAGIEPEANTALVCRLMGEAAARGAQWIATPEMTVCLDSDPKRLLAHTHDEDEDPHLARLCRHAAALGVTLLIGSMAVRAGTGDDGRQRLANRSFLVGPDGTIRARYDKVHLFDVSLSDGERYAESRLYRPGDRAVVADAGFATLGLSVCYDLRFPALYRGLAEAGARILTVPAAFTVPTGRAHWHVLLRARAIETGCFVVAPAQAGRHADGRATYGHSLVVDPWGTVLLDAGPAEPETTPGVHLVALDLAAVDQARGRIPALTHARAVRVEGVAGQAAPGTPAAGGPAAADETPDEKPLRRHEGRER</sequence>
<dbReference type="PANTHER" id="PTHR23088">
    <property type="entry name" value="NITRILASE-RELATED"/>
    <property type="match status" value="1"/>
</dbReference>
<feature type="compositionally biased region" description="Basic and acidic residues" evidence="3">
    <location>
        <begin position="317"/>
        <end position="329"/>
    </location>
</feature>
<evidence type="ECO:0000256" key="1">
    <source>
        <dbReference type="ARBA" id="ARBA00010613"/>
    </source>
</evidence>
<dbReference type="PANTHER" id="PTHR23088:SF27">
    <property type="entry name" value="DEAMINATED GLUTATHIONE AMIDASE"/>
    <property type="match status" value="1"/>
</dbReference>
<evidence type="ECO:0000256" key="2">
    <source>
        <dbReference type="ARBA" id="ARBA00022801"/>
    </source>
</evidence>
<evidence type="ECO:0000313" key="6">
    <source>
        <dbReference type="Proteomes" id="UP000295399"/>
    </source>
</evidence>
<proteinExistence type="inferred from homology"/>
<dbReference type="CDD" id="cd07572">
    <property type="entry name" value="nit"/>
    <property type="match status" value="1"/>
</dbReference>
<dbReference type="InterPro" id="IPR003010">
    <property type="entry name" value="C-N_Hydrolase"/>
</dbReference>
<dbReference type="Proteomes" id="UP000295399">
    <property type="component" value="Unassembled WGS sequence"/>
</dbReference>
<dbReference type="InterPro" id="IPR001110">
    <property type="entry name" value="UPF0012_CS"/>
</dbReference>
<evidence type="ECO:0000313" key="5">
    <source>
        <dbReference type="EMBL" id="TCP35391.1"/>
    </source>
</evidence>
<keyword evidence="2 5" id="KW-0378">Hydrolase</keyword>
<dbReference type="EMBL" id="SLXO01000004">
    <property type="protein sequence ID" value="TCP35391.1"/>
    <property type="molecule type" value="Genomic_DNA"/>
</dbReference>
<dbReference type="GO" id="GO:0016811">
    <property type="term" value="F:hydrolase activity, acting on carbon-nitrogen (but not peptide) bonds, in linear amides"/>
    <property type="evidence" value="ECO:0007669"/>
    <property type="project" value="InterPro"/>
</dbReference>
<keyword evidence="6" id="KW-1185">Reference proteome</keyword>
<feature type="compositionally biased region" description="Low complexity" evidence="3">
    <location>
        <begin position="295"/>
        <end position="312"/>
    </location>
</feature>
<dbReference type="Gene3D" id="3.60.110.10">
    <property type="entry name" value="Carbon-nitrogen hydrolase"/>
    <property type="match status" value="1"/>
</dbReference>
<accession>A0A4R2PMH0</accession>
<dbReference type="FunCoup" id="A0A4R2PMH0">
    <property type="interactions" value="415"/>
</dbReference>
<protein>
    <submittedName>
        <fullName evidence="5">Putative amidohydrolase</fullName>
    </submittedName>
</protein>
<feature type="region of interest" description="Disordered" evidence="3">
    <location>
        <begin position="295"/>
        <end position="329"/>
    </location>
</feature>
<dbReference type="PROSITE" id="PS50263">
    <property type="entry name" value="CN_HYDROLASE"/>
    <property type="match status" value="1"/>
</dbReference>
<dbReference type="PROSITE" id="PS01227">
    <property type="entry name" value="UPF0012"/>
    <property type="match status" value="1"/>
</dbReference>
<dbReference type="AlphaFoldDB" id="A0A4R2PMH0"/>
<feature type="domain" description="CN hydrolase" evidence="4">
    <location>
        <begin position="14"/>
        <end position="271"/>
    </location>
</feature>
<reference evidence="5 6" key="1">
    <citation type="submission" date="2019-03" db="EMBL/GenBank/DDBJ databases">
        <title>Genomic Encyclopedia of Type Strains, Phase IV (KMG-IV): sequencing the most valuable type-strain genomes for metagenomic binning, comparative biology and taxonomic classification.</title>
        <authorList>
            <person name="Goeker M."/>
        </authorList>
    </citation>
    <scope>NUCLEOTIDE SEQUENCE [LARGE SCALE GENOMIC DNA]</scope>
    <source>
        <strain evidence="5 6">DSM 2132</strain>
    </source>
</reference>